<evidence type="ECO:0000313" key="5">
    <source>
        <dbReference type="EMBL" id="KAJ6969289.1"/>
    </source>
</evidence>
<proteinExistence type="predicted"/>
<gene>
    <name evidence="2" type="ORF">NC653_036589</name>
    <name evidence="3" type="ORF">NC653_036595</name>
    <name evidence="4" type="ORF">NC653_037060</name>
    <name evidence="5" type="ORF">NC653_037071</name>
</gene>
<evidence type="ECO:0008006" key="7">
    <source>
        <dbReference type="Google" id="ProtNLM"/>
    </source>
</evidence>
<protein>
    <recommendedName>
        <fullName evidence="7">Secreted protein</fullName>
    </recommendedName>
</protein>
<dbReference type="AlphaFoldDB" id="A0AAD6PVZ0"/>
<evidence type="ECO:0000313" key="6">
    <source>
        <dbReference type="Proteomes" id="UP001164929"/>
    </source>
</evidence>
<dbReference type="EMBL" id="JAQIZT010000016">
    <property type="protein sequence ID" value="KAJ6969273.1"/>
    <property type="molecule type" value="Genomic_DNA"/>
</dbReference>
<name>A0AAD6PVZ0_9ROSI</name>
<accession>A0AAD6PVZ0</accession>
<organism evidence="3 6">
    <name type="scientific">Populus alba x Populus x berolinensis</name>
    <dbReference type="NCBI Taxonomy" id="444605"/>
    <lineage>
        <taxon>Eukaryota</taxon>
        <taxon>Viridiplantae</taxon>
        <taxon>Streptophyta</taxon>
        <taxon>Embryophyta</taxon>
        <taxon>Tracheophyta</taxon>
        <taxon>Spermatophyta</taxon>
        <taxon>Magnoliopsida</taxon>
        <taxon>eudicotyledons</taxon>
        <taxon>Gunneridae</taxon>
        <taxon>Pentapetalae</taxon>
        <taxon>rosids</taxon>
        <taxon>fabids</taxon>
        <taxon>Malpighiales</taxon>
        <taxon>Salicaceae</taxon>
        <taxon>Saliceae</taxon>
        <taxon>Populus</taxon>
    </lineage>
</organism>
<keyword evidence="6" id="KW-1185">Reference proteome</keyword>
<dbReference type="EMBL" id="JAQIZT010000016">
    <property type="protein sequence ID" value="KAJ6968653.1"/>
    <property type="molecule type" value="Genomic_DNA"/>
</dbReference>
<evidence type="ECO:0000313" key="3">
    <source>
        <dbReference type="EMBL" id="KAJ6968660.1"/>
    </source>
</evidence>
<dbReference type="EMBL" id="JAQIZT010000016">
    <property type="protein sequence ID" value="KAJ6969289.1"/>
    <property type="molecule type" value="Genomic_DNA"/>
</dbReference>
<evidence type="ECO:0000313" key="4">
    <source>
        <dbReference type="EMBL" id="KAJ6969273.1"/>
    </source>
</evidence>
<comment type="caution">
    <text evidence="3">The sequence shown here is derived from an EMBL/GenBank/DDBJ whole genome shotgun (WGS) entry which is preliminary data.</text>
</comment>
<evidence type="ECO:0000256" key="1">
    <source>
        <dbReference type="SAM" id="SignalP"/>
    </source>
</evidence>
<evidence type="ECO:0000313" key="2">
    <source>
        <dbReference type="EMBL" id="KAJ6968653.1"/>
    </source>
</evidence>
<dbReference type="Proteomes" id="UP001164929">
    <property type="component" value="Chromosome 16"/>
</dbReference>
<feature type="signal peptide" evidence="1">
    <location>
        <begin position="1"/>
        <end position="18"/>
    </location>
</feature>
<feature type="chain" id="PRO_5042441612" description="Secreted protein" evidence="1">
    <location>
        <begin position="19"/>
        <end position="63"/>
    </location>
</feature>
<sequence length="63" mass="6929">MPFLRNTVLCLKTLNAVARGVCLPSNEHGYTLRPSGDGVLSWVVRQSVKVTYGLHNKGPFKAM</sequence>
<dbReference type="EMBL" id="JAQIZT010000016">
    <property type="protein sequence ID" value="KAJ6968660.1"/>
    <property type="molecule type" value="Genomic_DNA"/>
</dbReference>
<reference evidence="3 6" key="1">
    <citation type="journal article" date="2023" name="Mol. Ecol. Resour.">
        <title>Chromosome-level genome assembly of a triploid poplar Populus alba 'Berolinensis'.</title>
        <authorList>
            <person name="Chen S."/>
            <person name="Yu Y."/>
            <person name="Wang X."/>
            <person name="Wang S."/>
            <person name="Zhang T."/>
            <person name="Zhou Y."/>
            <person name="He R."/>
            <person name="Meng N."/>
            <person name="Wang Y."/>
            <person name="Liu W."/>
            <person name="Liu Z."/>
            <person name="Liu J."/>
            <person name="Guo Q."/>
            <person name="Huang H."/>
            <person name="Sederoff R.R."/>
            <person name="Wang G."/>
            <person name="Qu G."/>
            <person name="Chen S."/>
        </authorList>
    </citation>
    <scope>NUCLEOTIDE SEQUENCE [LARGE SCALE GENOMIC DNA]</scope>
    <source>
        <strain evidence="3">SC-2020</strain>
    </source>
</reference>
<keyword evidence="1" id="KW-0732">Signal</keyword>